<evidence type="ECO:0000313" key="2">
    <source>
        <dbReference type="EMBL" id="NWJ45698.1"/>
    </source>
</evidence>
<evidence type="ECO:0000313" key="7">
    <source>
        <dbReference type="EMBL" id="WJW69492.1"/>
    </source>
</evidence>
<dbReference type="EMBL" id="JACATZ010000003">
    <property type="protein sequence ID" value="NWJ47582.1"/>
    <property type="molecule type" value="Genomic_DNA"/>
</dbReference>
<dbReference type="EMBL" id="JACATZ010000001">
    <property type="protein sequence ID" value="NWJ46746.1"/>
    <property type="molecule type" value="Genomic_DNA"/>
</dbReference>
<evidence type="ECO:0000313" key="5">
    <source>
        <dbReference type="EMBL" id="WJW66115.1"/>
    </source>
</evidence>
<dbReference type="EMBL" id="CP128400">
    <property type="protein sequence ID" value="WJW69492.1"/>
    <property type="molecule type" value="Genomic_DNA"/>
</dbReference>
<dbReference type="GO" id="GO:0000150">
    <property type="term" value="F:DNA strand exchange activity"/>
    <property type="evidence" value="ECO:0007669"/>
    <property type="project" value="InterPro"/>
</dbReference>
<name>A0A8T7M3U8_9CHLR</name>
<dbReference type="RefSeq" id="WP_341467996.1">
    <property type="nucleotide sequence ID" value="NZ_CP128399.1"/>
</dbReference>
<proteinExistence type="predicted"/>
<dbReference type="Gene3D" id="1.10.10.60">
    <property type="entry name" value="Homeodomain-like"/>
    <property type="match status" value="1"/>
</dbReference>
<evidence type="ECO:0000313" key="4">
    <source>
        <dbReference type="EMBL" id="NWJ47582.1"/>
    </source>
</evidence>
<dbReference type="InterPro" id="IPR006120">
    <property type="entry name" value="Resolvase_HTH_dom"/>
</dbReference>
<reference evidence="3 8" key="1">
    <citation type="submission" date="2020-06" db="EMBL/GenBank/DDBJ databases">
        <title>Anoxygenic phototrophic Chloroflexota member uses a Type I reaction center.</title>
        <authorList>
            <person name="Tsuji J.M."/>
            <person name="Shaw N.A."/>
            <person name="Nagashima S."/>
            <person name="Venkiteswaran J."/>
            <person name="Schiff S.L."/>
            <person name="Hanada S."/>
            <person name="Tank M."/>
            <person name="Neufeld J.D."/>
        </authorList>
    </citation>
    <scope>NUCLEOTIDE SEQUENCE [LARGE SCALE GENOMIC DNA]</scope>
    <source>
        <strain evidence="3">L227-S17</strain>
    </source>
</reference>
<dbReference type="Pfam" id="PF02796">
    <property type="entry name" value="HTH_7"/>
    <property type="match status" value="1"/>
</dbReference>
<dbReference type="EMBL" id="CP128399">
    <property type="protein sequence ID" value="WJW66115.1"/>
    <property type="molecule type" value="Genomic_DNA"/>
</dbReference>
<evidence type="ECO:0000313" key="6">
    <source>
        <dbReference type="EMBL" id="WJW67566.1"/>
    </source>
</evidence>
<dbReference type="PROSITE" id="PS50531">
    <property type="entry name" value="HTH_IS21"/>
    <property type="match status" value="1"/>
</dbReference>
<evidence type="ECO:0000259" key="1">
    <source>
        <dbReference type="PROSITE" id="PS50531"/>
    </source>
</evidence>
<dbReference type="Proteomes" id="UP001431572">
    <property type="component" value="Chromosome 2"/>
</dbReference>
<organism evidence="3 8">
    <name type="scientific">Candidatus Chlorohelix allophototropha</name>
    <dbReference type="NCBI Taxonomy" id="3003348"/>
    <lineage>
        <taxon>Bacteria</taxon>
        <taxon>Bacillati</taxon>
        <taxon>Chloroflexota</taxon>
        <taxon>Chloroflexia</taxon>
        <taxon>Candidatus Chloroheliales</taxon>
        <taxon>Candidatus Chloroheliaceae</taxon>
        <taxon>Candidatus Chlorohelix</taxon>
    </lineage>
</organism>
<gene>
    <name evidence="2" type="ORF">HXX08_07445</name>
    <name evidence="3" type="ORF">HXX08_12775</name>
    <name evidence="4" type="ORF">HXX08_17130</name>
    <name evidence="6" type="ORF">OZ401_000833</name>
    <name evidence="5" type="ORF">OZ401_001902</name>
    <name evidence="7" type="ORF">OZ401_003109</name>
</gene>
<dbReference type="GO" id="GO:0003677">
    <property type="term" value="F:DNA binding"/>
    <property type="evidence" value="ECO:0007669"/>
    <property type="project" value="InterPro"/>
</dbReference>
<dbReference type="EMBL" id="JACATZ010000001">
    <property type="protein sequence ID" value="NWJ45698.1"/>
    <property type="molecule type" value="Genomic_DNA"/>
</dbReference>
<accession>A0A8T7M3U8</accession>
<reference evidence="5" key="2">
    <citation type="journal article" date="2024" name="Nature">
        <title>Anoxygenic phototroph of the Chloroflexota uses a type I reaction centre.</title>
        <authorList>
            <person name="Tsuji J.M."/>
            <person name="Shaw N.A."/>
            <person name="Nagashima S."/>
            <person name="Venkiteswaran J.J."/>
            <person name="Schiff S.L."/>
            <person name="Watanabe T."/>
            <person name="Fukui M."/>
            <person name="Hanada S."/>
            <person name="Tank M."/>
            <person name="Neufeld J.D."/>
        </authorList>
    </citation>
    <scope>NUCLEOTIDE SEQUENCE</scope>
    <source>
        <strain evidence="5">L227-S17</strain>
    </source>
</reference>
<dbReference type="AlphaFoldDB" id="A0A8T7M3U8"/>
<keyword evidence="9" id="KW-1185">Reference proteome</keyword>
<evidence type="ECO:0000313" key="3">
    <source>
        <dbReference type="EMBL" id="NWJ46746.1"/>
    </source>
</evidence>
<dbReference type="InterPro" id="IPR017894">
    <property type="entry name" value="HTH_IS21_transposase_type"/>
</dbReference>
<evidence type="ECO:0000313" key="8">
    <source>
        <dbReference type="Proteomes" id="UP000521676"/>
    </source>
</evidence>
<dbReference type="EMBL" id="CP128399">
    <property type="protein sequence ID" value="WJW67566.1"/>
    <property type="molecule type" value="Genomic_DNA"/>
</dbReference>
<feature type="domain" description="HTH IS21-type" evidence="1">
    <location>
        <begin position="80"/>
        <end position="141"/>
    </location>
</feature>
<dbReference type="Proteomes" id="UP001431572">
    <property type="component" value="Chromosome 1"/>
</dbReference>
<dbReference type="Proteomes" id="UP000521676">
    <property type="component" value="Unassembled WGS sequence"/>
</dbReference>
<sequence>MFERKSACLLPRQVKTEQLECSRVEQVENQEFEPVILSENEQRRKVGLKLETALTTLENEDKEISAEETPLTIPISRKDYLFEHIKALCEEGLTQRRIARELRISRQTVKKYLIAEQVPRYTPRASGPSILDLYKPYIALR</sequence>
<evidence type="ECO:0000313" key="9">
    <source>
        <dbReference type="Proteomes" id="UP001431572"/>
    </source>
</evidence>
<protein>
    <submittedName>
        <fullName evidence="3">Helix-turn-helix domain-containing protein</fullName>
    </submittedName>
</protein>